<protein>
    <submittedName>
        <fullName evidence="2">Uncharacterized protein</fullName>
    </submittedName>
</protein>
<dbReference type="EMBL" id="MDDG01000005">
    <property type="protein sequence ID" value="OQE41261.1"/>
    <property type="molecule type" value="Genomic_DNA"/>
</dbReference>
<feature type="region of interest" description="Disordered" evidence="1">
    <location>
        <begin position="1"/>
        <end position="21"/>
    </location>
</feature>
<evidence type="ECO:0000313" key="3">
    <source>
        <dbReference type="Proteomes" id="UP000191500"/>
    </source>
</evidence>
<dbReference type="AlphaFoldDB" id="A0A1V6US71"/>
<dbReference type="Proteomes" id="UP000191500">
    <property type="component" value="Unassembled WGS sequence"/>
</dbReference>
<name>A0A1V6US71_9EURO</name>
<evidence type="ECO:0000313" key="2">
    <source>
        <dbReference type="EMBL" id="OQE41261.1"/>
    </source>
</evidence>
<reference evidence="3" key="1">
    <citation type="journal article" date="2017" name="Nat. Microbiol.">
        <title>Global analysis of biosynthetic gene clusters reveals vast potential of secondary metabolite production in Penicillium species.</title>
        <authorList>
            <person name="Nielsen J.C."/>
            <person name="Grijseels S."/>
            <person name="Prigent S."/>
            <person name="Ji B."/>
            <person name="Dainat J."/>
            <person name="Nielsen K.F."/>
            <person name="Frisvad J.C."/>
            <person name="Workman M."/>
            <person name="Nielsen J."/>
        </authorList>
    </citation>
    <scope>NUCLEOTIDE SEQUENCE [LARGE SCALE GENOMIC DNA]</scope>
    <source>
        <strain evidence="3">IBT 31321</strain>
    </source>
</reference>
<accession>A0A1V6US71</accession>
<gene>
    <name evidence="2" type="ORF">PENCOP_c005G01558</name>
</gene>
<organism evidence="2 3">
    <name type="scientific">Penicillium coprophilum</name>
    <dbReference type="NCBI Taxonomy" id="36646"/>
    <lineage>
        <taxon>Eukaryota</taxon>
        <taxon>Fungi</taxon>
        <taxon>Dikarya</taxon>
        <taxon>Ascomycota</taxon>
        <taxon>Pezizomycotina</taxon>
        <taxon>Eurotiomycetes</taxon>
        <taxon>Eurotiomycetidae</taxon>
        <taxon>Eurotiales</taxon>
        <taxon>Aspergillaceae</taxon>
        <taxon>Penicillium</taxon>
    </lineage>
</organism>
<sequence length="21" mass="2319">MGAHGVHEQWASPWGPFSAYC</sequence>
<keyword evidence="3" id="KW-1185">Reference proteome</keyword>
<proteinExistence type="predicted"/>
<evidence type="ECO:0000256" key="1">
    <source>
        <dbReference type="SAM" id="MobiDB-lite"/>
    </source>
</evidence>
<comment type="caution">
    <text evidence="2">The sequence shown here is derived from an EMBL/GenBank/DDBJ whole genome shotgun (WGS) entry which is preliminary data.</text>
</comment>